<feature type="compositionally biased region" description="Low complexity" evidence="1">
    <location>
        <begin position="23"/>
        <end position="43"/>
    </location>
</feature>
<keyword evidence="4" id="KW-1185">Reference proteome</keyword>
<dbReference type="GO" id="GO:0005634">
    <property type="term" value="C:nucleus"/>
    <property type="evidence" value="ECO:0007669"/>
    <property type="project" value="TreeGrafter"/>
</dbReference>
<protein>
    <recommendedName>
        <fullName evidence="5">Cyclin-domain-containing protein</fullName>
    </recommendedName>
</protein>
<dbReference type="Gene3D" id="2.60.40.420">
    <property type="entry name" value="Cupredoxins - blue copper proteins"/>
    <property type="match status" value="1"/>
</dbReference>
<dbReference type="SUPFAM" id="SSF49503">
    <property type="entry name" value="Cupredoxins"/>
    <property type="match status" value="1"/>
</dbReference>
<sequence>MAAVTSALSSQVGNIPSITSAPSASETGSPSRTSSGSSSSSSSQPPQIHTVKAGAGGFKFDPPELTANVGDTVTFEFYPPDHSVARAEFGSACVPYEYTGKGKEGFWSDTQWVKDVNHLTYFNITINSTEPIFYYCAAPESCTGHQMVGVINPNDTQTLDKQIIAAKEATFQVKPGDPIPGEATSSLLGPTASSTQSSSPNNGSHHTLSGGAIAGIVVGGVAFLAICAALFFYVGRTKSLKEVIKHKEVTSPNPNNGGFGGPQSPGFPPTPQAFSPNMGHAEMGGQLPTYGQHNATDSHYSGVFGQQQGYGHRPRPVAGHREPRIRGPPTLLHAQEARGMLSSTSPTISSTPPSPAFHLRRSPYHAPRPPSSPSCASPRPPHTHTQAHHHHQSLSSSSVHHHHHHQTAAPHHSPVPAFARSPQSRRRRYRDSSTQYSPDGYPPTYRPALSPPDHRPHPSLPLPVPVPVERSAASAEANATDLSRADPQTAVPAHTARPRDRESEPQPSLQTPRQKDAAAVLPVQSSPAKRARPPSGSIKVMPLKYETCDIKDLGVLVSDMLMELVRLNDDMPLRDGQLTRFHSRAPPAISVKDYLFRLIIHATLSPPILLSMVFYVDKLCSMYPAFTISSLTVHRFLITAATVAAKGLSDSFWTNSLYAKVGGVSVRELALLELEFLRKLDWRIVPKPEVLVDYYRGLVERGEGYVMEREANSETTSTPENSAPSPSIDALVSSVRGSPSSP</sequence>
<dbReference type="AlphaFoldDB" id="A0AAN6M946"/>
<keyword evidence="2" id="KW-0472">Membrane</keyword>
<dbReference type="Pfam" id="PF08613">
    <property type="entry name" value="Cyclin"/>
    <property type="match status" value="1"/>
</dbReference>
<dbReference type="InterPro" id="IPR013922">
    <property type="entry name" value="Cyclin_PHO80-like"/>
</dbReference>
<dbReference type="CDD" id="cd20558">
    <property type="entry name" value="CYCLIN_ScPCL7-like"/>
    <property type="match status" value="1"/>
</dbReference>
<proteinExistence type="predicted"/>
<feature type="region of interest" description="Disordered" evidence="1">
    <location>
        <begin position="1"/>
        <end position="55"/>
    </location>
</feature>
<dbReference type="Proteomes" id="UP001280581">
    <property type="component" value="Unassembled WGS sequence"/>
</dbReference>
<dbReference type="PANTHER" id="PTHR15615:SF117">
    <property type="entry name" value="PHO85 CYCLIN PHO80"/>
    <property type="match status" value="1"/>
</dbReference>
<organism evidence="3 4">
    <name type="scientific">Pseudopithomyces chartarum</name>
    <dbReference type="NCBI Taxonomy" id="1892770"/>
    <lineage>
        <taxon>Eukaryota</taxon>
        <taxon>Fungi</taxon>
        <taxon>Dikarya</taxon>
        <taxon>Ascomycota</taxon>
        <taxon>Pezizomycotina</taxon>
        <taxon>Dothideomycetes</taxon>
        <taxon>Pleosporomycetidae</taxon>
        <taxon>Pleosporales</taxon>
        <taxon>Massarineae</taxon>
        <taxon>Didymosphaeriaceae</taxon>
        <taxon>Pseudopithomyces</taxon>
    </lineage>
</organism>
<name>A0AAN6M946_9PLEO</name>
<dbReference type="GO" id="GO:0019901">
    <property type="term" value="F:protein kinase binding"/>
    <property type="evidence" value="ECO:0007669"/>
    <property type="project" value="InterPro"/>
</dbReference>
<feature type="compositionally biased region" description="Low complexity" evidence="1">
    <location>
        <begin position="189"/>
        <end position="204"/>
    </location>
</feature>
<evidence type="ECO:0008006" key="5">
    <source>
        <dbReference type="Google" id="ProtNLM"/>
    </source>
</evidence>
<dbReference type="EMBL" id="WVTA01000001">
    <property type="protein sequence ID" value="KAK3216736.1"/>
    <property type="molecule type" value="Genomic_DNA"/>
</dbReference>
<keyword evidence="2" id="KW-1133">Transmembrane helix</keyword>
<evidence type="ECO:0000313" key="4">
    <source>
        <dbReference type="Proteomes" id="UP001280581"/>
    </source>
</evidence>
<evidence type="ECO:0000313" key="3">
    <source>
        <dbReference type="EMBL" id="KAK3216736.1"/>
    </source>
</evidence>
<gene>
    <name evidence="3" type="ORF">GRF29_1g806990</name>
</gene>
<dbReference type="GO" id="GO:0000307">
    <property type="term" value="C:cyclin-dependent protein kinase holoenzyme complex"/>
    <property type="evidence" value="ECO:0007669"/>
    <property type="project" value="TreeGrafter"/>
</dbReference>
<feature type="compositionally biased region" description="Polar residues" evidence="1">
    <location>
        <begin position="713"/>
        <end position="725"/>
    </location>
</feature>
<feature type="region of interest" description="Disordered" evidence="1">
    <location>
        <begin position="709"/>
        <end position="742"/>
    </location>
</feature>
<feature type="transmembrane region" description="Helical" evidence="2">
    <location>
        <begin position="594"/>
        <end position="616"/>
    </location>
</feature>
<evidence type="ECO:0000256" key="1">
    <source>
        <dbReference type="SAM" id="MobiDB-lite"/>
    </source>
</evidence>
<comment type="caution">
    <text evidence="3">The sequence shown here is derived from an EMBL/GenBank/DDBJ whole genome shotgun (WGS) entry which is preliminary data.</text>
</comment>
<keyword evidence="2" id="KW-0812">Transmembrane</keyword>
<dbReference type="GO" id="GO:0016538">
    <property type="term" value="F:cyclin-dependent protein serine/threonine kinase regulator activity"/>
    <property type="evidence" value="ECO:0007669"/>
    <property type="project" value="TreeGrafter"/>
</dbReference>
<dbReference type="CDD" id="cd00920">
    <property type="entry name" value="Cupredoxin"/>
    <property type="match status" value="1"/>
</dbReference>
<feature type="compositionally biased region" description="Polar residues" evidence="1">
    <location>
        <begin position="1"/>
        <end position="22"/>
    </location>
</feature>
<dbReference type="Gene3D" id="1.10.472.10">
    <property type="entry name" value="Cyclin-like"/>
    <property type="match status" value="1"/>
</dbReference>
<evidence type="ECO:0000256" key="2">
    <source>
        <dbReference type="SAM" id="Phobius"/>
    </source>
</evidence>
<reference evidence="3 4" key="1">
    <citation type="submission" date="2021-02" db="EMBL/GenBank/DDBJ databases">
        <title>Genome assembly of Pseudopithomyces chartarum.</title>
        <authorList>
            <person name="Jauregui R."/>
            <person name="Singh J."/>
            <person name="Voisey C."/>
        </authorList>
    </citation>
    <scope>NUCLEOTIDE SEQUENCE [LARGE SCALE GENOMIC DNA]</scope>
    <source>
        <strain evidence="3 4">AGR01</strain>
    </source>
</reference>
<dbReference type="InterPro" id="IPR008972">
    <property type="entry name" value="Cupredoxin"/>
</dbReference>
<dbReference type="PANTHER" id="PTHR15615">
    <property type="match status" value="1"/>
</dbReference>
<dbReference type="SUPFAM" id="SSF47954">
    <property type="entry name" value="Cyclin-like"/>
    <property type="match status" value="1"/>
</dbReference>
<feature type="region of interest" description="Disordered" evidence="1">
    <location>
        <begin position="248"/>
        <end position="536"/>
    </location>
</feature>
<feature type="region of interest" description="Disordered" evidence="1">
    <location>
        <begin position="174"/>
        <end position="204"/>
    </location>
</feature>
<accession>A0AAN6M946</accession>
<dbReference type="CDD" id="cd12087">
    <property type="entry name" value="TM_EGFR-like"/>
    <property type="match status" value="1"/>
</dbReference>
<feature type="transmembrane region" description="Helical" evidence="2">
    <location>
        <begin position="212"/>
        <end position="235"/>
    </location>
</feature>
<dbReference type="InterPro" id="IPR036915">
    <property type="entry name" value="Cyclin-like_sf"/>
</dbReference>
<feature type="compositionally biased region" description="Polar residues" evidence="1">
    <location>
        <begin position="289"/>
        <end position="309"/>
    </location>
</feature>
<feature type="compositionally biased region" description="Low complexity" evidence="1">
    <location>
        <begin position="342"/>
        <end position="351"/>
    </location>
</feature>
<feature type="compositionally biased region" description="Basic residues" evidence="1">
    <location>
        <begin position="381"/>
        <end position="392"/>
    </location>
</feature>